<evidence type="ECO:0000313" key="8">
    <source>
        <dbReference type="Proteomes" id="UP000824267"/>
    </source>
</evidence>
<accession>A0A9D1RI43</accession>
<reference evidence="7" key="2">
    <citation type="submission" date="2021-04" db="EMBL/GenBank/DDBJ databases">
        <authorList>
            <person name="Gilroy R."/>
        </authorList>
    </citation>
    <scope>NUCLEOTIDE SEQUENCE</scope>
    <source>
        <strain evidence="7">Gambia16-930</strain>
    </source>
</reference>
<dbReference type="GO" id="GO:0003824">
    <property type="term" value="F:catalytic activity"/>
    <property type="evidence" value="ECO:0007669"/>
    <property type="project" value="InterPro"/>
</dbReference>
<dbReference type="InterPro" id="IPR007197">
    <property type="entry name" value="rSAM"/>
</dbReference>
<dbReference type="Proteomes" id="UP000824267">
    <property type="component" value="Unassembled WGS sequence"/>
</dbReference>
<feature type="domain" description="Radical SAM core" evidence="6">
    <location>
        <begin position="28"/>
        <end position="250"/>
    </location>
</feature>
<dbReference type="Pfam" id="PF04055">
    <property type="entry name" value="Radical_SAM"/>
    <property type="match status" value="1"/>
</dbReference>
<dbReference type="PANTHER" id="PTHR11228:SF7">
    <property type="entry name" value="PQQA PEPTIDE CYCLASE"/>
    <property type="match status" value="1"/>
</dbReference>
<dbReference type="GO" id="GO:0046872">
    <property type="term" value="F:metal ion binding"/>
    <property type="evidence" value="ECO:0007669"/>
    <property type="project" value="UniProtKB-KW"/>
</dbReference>
<gene>
    <name evidence="7" type="ORF">IAC47_07395</name>
</gene>
<dbReference type="Gene3D" id="3.20.20.70">
    <property type="entry name" value="Aldolase class I"/>
    <property type="match status" value="1"/>
</dbReference>
<keyword evidence="4" id="KW-0408">Iron</keyword>
<sequence>MNLYRLLKIFGKIRSRRVKLLAVFLMHIMHKRILGIYIDPVLGCNYRCRMCYFSDENKRKELHGTIKDEDLSLIAGALFHRALKLQIGCGAEPTLNDNLPRLINLGRKYGIPYISLTTNGRLVNREYLEHMIESGLDEITVSAHGITKETYENLMTKGDYGHFMRLMNDFIAIKEKHPSFTVRLNYTMNEDNIEELGLFGNILGNIPIDVLQLRPIQKIGESEYRNFNLEKIERMYDSIIVPLVSYCSKRGIVCMVPEKNNFTILERQDNANGIFEQLTYCYISPKICWREDFDYKNESYESYCKRHNVGKYIMKEFFSINTKGNKYKDKTIKMNYKIK</sequence>
<dbReference type="EMBL" id="DXGG01000231">
    <property type="protein sequence ID" value="HIW88074.1"/>
    <property type="molecule type" value="Genomic_DNA"/>
</dbReference>
<dbReference type="GO" id="GO:0051536">
    <property type="term" value="F:iron-sulfur cluster binding"/>
    <property type="evidence" value="ECO:0007669"/>
    <property type="project" value="UniProtKB-KW"/>
</dbReference>
<dbReference type="CDD" id="cd01335">
    <property type="entry name" value="Radical_SAM"/>
    <property type="match status" value="1"/>
</dbReference>
<dbReference type="PANTHER" id="PTHR11228">
    <property type="entry name" value="RADICAL SAM DOMAIN PROTEIN"/>
    <property type="match status" value="1"/>
</dbReference>
<dbReference type="PROSITE" id="PS51918">
    <property type="entry name" value="RADICAL_SAM"/>
    <property type="match status" value="1"/>
</dbReference>
<evidence type="ECO:0000256" key="3">
    <source>
        <dbReference type="ARBA" id="ARBA00022723"/>
    </source>
</evidence>
<name>A0A9D1RI43_9BACT</name>
<evidence type="ECO:0000259" key="6">
    <source>
        <dbReference type="PROSITE" id="PS51918"/>
    </source>
</evidence>
<protein>
    <submittedName>
        <fullName evidence="7">Radical SAM protein</fullName>
    </submittedName>
</protein>
<keyword evidence="5" id="KW-0411">Iron-sulfur</keyword>
<evidence type="ECO:0000256" key="5">
    <source>
        <dbReference type="ARBA" id="ARBA00023014"/>
    </source>
</evidence>
<comment type="caution">
    <text evidence="7">The sequence shown here is derived from an EMBL/GenBank/DDBJ whole genome shotgun (WGS) entry which is preliminary data.</text>
</comment>
<dbReference type="InterPro" id="IPR050377">
    <property type="entry name" value="Radical_SAM_PqqE_MftC-like"/>
</dbReference>
<reference evidence="7" key="1">
    <citation type="journal article" date="2021" name="PeerJ">
        <title>Extensive microbial diversity within the chicken gut microbiome revealed by metagenomics and culture.</title>
        <authorList>
            <person name="Gilroy R."/>
            <person name="Ravi A."/>
            <person name="Getino M."/>
            <person name="Pursley I."/>
            <person name="Horton D.L."/>
            <person name="Alikhan N.F."/>
            <person name="Baker D."/>
            <person name="Gharbi K."/>
            <person name="Hall N."/>
            <person name="Watson M."/>
            <person name="Adriaenssens E.M."/>
            <person name="Foster-Nyarko E."/>
            <person name="Jarju S."/>
            <person name="Secka A."/>
            <person name="Antonio M."/>
            <person name="Oren A."/>
            <person name="Chaudhuri R.R."/>
            <person name="La Ragione R."/>
            <person name="Hildebrand F."/>
            <person name="Pallen M.J."/>
        </authorList>
    </citation>
    <scope>NUCLEOTIDE SEQUENCE</scope>
    <source>
        <strain evidence="7">Gambia16-930</strain>
    </source>
</reference>
<evidence type="ECO:0000256" key="4">
    <source>
        <dbReference type="ARBA" id="ARBA00023004"/>
    </source>
</evidence>
<keyword evidence="2" id="KW-0949">S-adenosyl-L-methionine</keyword>
<dbReference type="InterPro" id="IPR013785">
    <property type="entry name" value="Aldolase_TIM"/>
</dbReference>
<dbReference type="SFLD" id="SFLDS00029">
    <property type="entry name" value="Radical_SAM"/>
    <property type="match status" value="1"/>
</dbReference>
<organism evidence="7 8">
    <name type="scientific">Candidatus Onthomorpha intestinigallinarum</name>
    <dbReference type="NCBI Taxonomy" id="2840880"/>
    <lineage>
        <taxon>Bacteria</taxon>
        <taxon>Pseudomonadati</taxon>
        <taxon>Bacteroidota</taxon>
        <taxon>Bacteroidia</taxon>
        <taxon>Bacteroidales</taxon>
        <taxon>Candidatus Onthomorpha</taxon>
    </lineage>
</organism>
<evidence type="ECO:0000256" key="2">
    <source>
        <dbReference type="ARBA" id="ARBA00022691"/>
    </source>
</evidence>
<proteinExistence type="predicted"/>
<evidence type="ECO:0000256" key="1">
    <source>
        <dbReference type="ARBA" id="ARBA00001966"/>
    </source>
</evidence>
<dbReference type="AlphaFoldDB" id="A0A9D1RI43"/>
<keyword evidence="3" id="KW-0479">Metal-binding</keyword>
<evidence type="ECO:0000313" key="7">
    <source>
        <dbReference type="EMBL" id="HIW88074.1"/>
    </source>
</evidence>
<dbReference type="InterPro" id="IPR058240">
    <property type="entry name" value="rSAM_sf"/>
</dbReference>
<comment type="cofactor">
    <cofactor evidence="1">
        <name>[4Fe-4S] cluster</name>
        <dbReference type="ChEBI" id="CHEBI:49883"/>
    </cofactor>
</comment>
<dbReference type="SUPFAM" id="SSF102114">
    <property type="entry name" value="Radical SAM enzymes"/>
    <property type="match status" value="1"/>
</dbReference>
<dbReference type="SFLD" id="SFLDG01067">
    <property type="entry name" value="SPASM/twitch_domain_containing"/>
    <property type="match status" value="1"/>
</dbReference>